<dbReference type="InterPro" id="IPR056948">
    <property type="entry name" value="PNGaseA_N"/>
</dbReference>
<evidence type="ECO:0000313" key="2">
    <source>
        <dbReference type="EMBL" id="GHE37723.1"/>
    </source>
</evidence>
<feature type="domain" description="Peptide N-acetyl-beta-D-glucosaminyl asparaginase amidase A N-terminal" evidence="1">
    <location>
        <begin position="119"/>
        <end position="365"/>
    </location>
</feature>
<comment type="caution">
    <text evidence="2">The sequence shown here is derived from an EMBL/GenBank/DDBJ whole genome shotgun (WGS) entry which is preliminary data.</text>
</comment>
<accession>A0A918Z6C1</accession>
<name>A0A918Z6C1_9GAMM</name>
<dbReference type="PANTHER" id="PTHR31104">
    <property type="entry name" value="PEPTIDE-N4-(N-ACETYL-BETA-GLUCOSAMINYL)ASPARAGINE AMIDASE A PROTEIN"/>
    <property type="match status" value="1"/>
</dbReference>
<evidence type="ECO:0000259" key="1">
    <source>
        <dbReference type="Pfam" id="PF12222"/>
    </source>
</evidence>
<dbReference type="Proteomes" id="UP000636453">
    <property type="component" value="Unassembled WGS sequence"/>
</dbReference>
<protein>
    <recommendedName>
        <fullName evidence="1">Peptide N-acetyl-beta-D-glucosaminyl asparaginase amidase A N-terminal domain-containing protein</fullName>
    </recommendedName>
</protein>
<organism evidence="2 3">
    <name type="scientific">Vulcaniibacterium thermophilum</name>
    <dbReference type="NCBI Taxonomy" id="1169913"/>
    <lineage>
        <taxon>Bacteria</taxon>
        <taxon>Pseudomonadati</taxon>
        <taxon>Pseudomonadota</taxon>
        <taxon>Gammaproteobacteria</taxon>
        <taxon>Lysobacterales</taxon>
        <taxon>Lysobacteraceae</taxon>
        <taxon>Vulcaniibacterium</taxon>
    </lineage>
</organism>
<dbReference type="Pfam" id="PF12222">
    <property type="entry name" value="PNGaseA"/>
    <property type="match status" value="1"/>
</dbReference>
<evidence type="ECO:0000313" key="3">
    <source>
        <dbReference type="Proteomes" id="UP000636453"/>
    </source>
</evidence>
<proteinExistence type="predicted"/>
<reference evidence="2" key="1">
    <citation type="journal article" date="2014" name="Int. J. Syst. Evol. Microbiol.">
        <title>Complete genome sequence of Corynebacterium casei LMG S-19264T (=DSM 44701T), isolated from a smear-ripened cheese.</title>
        <authorList>
            <consortium name="US DOE Joint Genome Institute (JGI-PGF)"/>
            <person name="Walter F."/>
            <person name="Albersmeier A."/>
            <person name="Kalinowski J."/>
            <person name="Ruckert C."/>
        </authorList>
    </citation>
    <scope>NUCLEOTIDE SEQUENCE</scope>
    <source>
        <strain evidence="2">KCTC 32020</strain>
    </source>
</reference>
<sequence>MSAGAQPRPLALDPLLAGADPLIVEPRVPRAAGTPCVVELVRNSGFIRPNFAEPFFFLPPAGCPGPWAKVVLAVELSGPRPPDAPSANIEIRFDGALPGDPSPGSIFVGAPQEHDGVPVWRLERDVTDYAALFTRAQTAYLIASDDNSIYEDGYLPIGARAIKLLFYPASAQTPAPRVADAVYALPAQHWTDGTPRAAATLSLPRNIERAYLDVTAQALGAQRFWYGCVPQAMAAAYPTLRSKFALGDARARRRTLPQGCVGGSFREVEVRIDGQRAGLAPMFPWLPSNLHERHPGLLDGVAPSTQALNFLPFRVDLSPFAALLSDGTPHTIEAVVVASEPAGYAHVSAQLLLHLDRGSVQVTGGVVRNTLADQPARPQVTSTLAAADETVQGELATTARRHYVIEGVVRTSRGRLRHTVVQTQAFANRQILAVTGPDPDTLWFDDPYKHDYLQKIRLSSTVDRVSRSTRDGVAISEDREYFSYPLLLDYRHAGLLVPGEFGDTFLTSIVSARAHQARGLRATHVRPGIAPYRTQVSDAFDASQTWKPVDGQPAGRRTGWQSRRDYLFTDSYGSCYSATLATADGALVSRTRGTKCPGGRNALRWFARGDGAPDGLGWAPAN</sequence>
<dbReference type="EMBL" id="BNCF01000011">
    <property type="protein sequence ID" value="GHE37723.1"/>
    <property type="molecule type" value="Genomic_DNA"/>
</dbReference>
<dbReference type="RefSeq" id="WP_186760821.1">
    <property type="nucleotide sequence ID" value="NZ_BNCF01000011.1"/>
</dbReference>
<keyword evidence="3" id="KW-1185">Reference proteome</keyword>
<reference evidence="2" key="2">
    <citation type="submission" date="2020-09" db="EMBL/GenBank/DDBJ databases">
        <authorList>
            <person name="Sun Q."/>
            <person name="Kim S."/>
        </authorList>
    </citation>
    <scope>NUCLEOTIDE SEQUENCE</scope>
    <source>
        <strain evidence="2">KCTC 32020</strain>
    </source>
</reference>
<dbReference type="InterPro" id="IPR021102">
    <property type="entry name" value="PNGase_A"/>
</dbReference>
<gene>
    <name evidence="2" type="ORF">GCM10007167_19880</name>
</gene>
<dbReference type="AlphaFoldDB" id="A0A918Z6C1"/>